<proteinExistence type="inferred from homology"/>
<dbReference type="AlphaFoldDB" id="A0A8J7TW68"/>
<comment type="similarity">
    <text evidence="1">Belongs to the transposase 7 family.</text>
</comment>
<reference evidence="7" key="1">
    <citation type="submission" date="2021-02" db="EMBL/GenBank/DDBJ databases">
        <title>Thiocyanate and organic carbon inputs drive convergent selection for specific autotrophic Afipia and Thiobacillus strains within complex microbiomes.</title>
        <authorList>
            <person name="Huddy R.J."/>
            <person name="Sachdeva R."/>
            <person name="Kadzinga F."/>
            <person name="Kantor R.S."/>
            <person name="Harrison S.T.L."/>
            <person name="Banfield J.F."/>
        </authorList>
    </citation>
    <scope>NUCLEOTIDE SEQUENCE</scope>
    <source>
        <strain evidence="7">SCN18_10_11_15_R4_P_38_20</strain>
    </source>
</reference>
<dbReference type="GO" id="GO:0003677">
    <property type="term" value="F:DNA binding"/>
    <property type="evidence" value="ECO:0007669"/>
    <property type="project" value="UniProtKB-KW"/>
</dbReference>
<evidence type="ECO:0000259" key="5">
    <source>
        <dbReference type="Pfam" id="PF01526"/>
    </source>
</evidence>
<evidence type="ECO:0000256" key="2">
    <source>
        <dbReference type="ARBA" id="ARBA00022578"/>
    </source>
</evidence>
<dbReference type="InterPro" id="IPR025296">
    <property type="entry name" value="DUF4158"/>
</dbReference>
<dbReference type="InterPro" id="IPR047653">
    <property type="entry name" value="Tn3-like_transpos"/>
</dbReference>
<sequence>MDFAVPRMYILNKSEQEMFDNPPVFNSGERKRFFNFPNSLKEKSEALRKPSTKVGFLLACGYFKAAKKFFRPEDFHQNDIVYVARILNLQSKQFSPEHYVQSTRQWHQEIILEFYGYRRFDETALQIIEHEISSMMRSQLKPKLIFWRCIDILIRERVQILPYFQLSELILKAVNQRRKELTAVIRRELSAEAKLLLDGLFAQEADTPYARYKLTLLKKLSQSTKPAQIKERAYDLLYISELYDNLKPLIPVLGLGYEGIRYFANAVIKSDIFQLNQRREEDRYVHVVAFITHQYYRLQDNLVDTLLIAVKSFENGAKRDHKEWCYEQRKTQHQSLKTLASSVDEKVFGFVRQIRDIIDNDDTDAGKLALIKDLLETNQTSFSDVEREWHDFKNGFDSGADDPRYYDILEERSLRLQNRVSLILKSLNFQYEAGAQSITDAIEYFRKNNGLIRNNAPINFLEDAEQKSVAGNGIFRTSLYKVLLFIHVAGAIKSGQINLEHSYKYRSLDEYLIARSRWDAEKKDLLHRAELESFEYCKPVIKQLGHALSVQYKNTNDHIQNNDNPHFKTRVSNNFTIATPKQEDGATDLLKPYFPDHHFVPLPEILSTVNAHTDFLQEFQHWQQRYAKGRTDDRILYAGIIGLGCAIGIPKMSRISKLINESALQHAVNWYFSLENIRSANDCIVRFLDRMELPNIYRKNQNSLHTASDGQKFEVKTDSLNANYSFKYFGKGQGVTANTFIDERNLLWHSLVFSASERESAYVIDGLMHNDVIKSDIHSTDTHGYSEAIFSTTHLLGFSYAPRIKNLKKQTLYICKSGKLDHQPTWAVQPTKYVNEALIEECWDDILRLVTTIKLKETSASDIFRRLNSYSKQHKLYQALKSFGQIIKSDFILRYIDDVELRQAIEKQLNKVELANRFTRAIAVGNPREFTQGDKEEQEIAESCNRLIKNAIICWNYLYLSQKLKGMDSPDQKDKLLSAISSHSPMSWAHTNLLGEYDFSDEKLKDTAGIRLPKIAT</sequence>
<gene>
    <name evidence="7" type="ORF">J0H12_07425</name>
</gene>
<accession>A0A8J7TW68</accession>
<keyword evidence="2" id="KW-0815">Transposition</keyword>
<evidence type="ECO:0000313" key="7">
    <source>
        <dbReference type="EMBL" id="MBN9413729.1"/>
    </source>
</evidence>
<name>A0A8J7TW68_9PROT</name>
<dbReference type="Pfam" id="PF01526">
    <property type="entry name" value="DDE_Tnp_Tn3"/>
    <property type="match status" value="1"/>
</dbReference>
<protein>
    <submittedName>
        <fullName evidence="7">Tn3 family transposase</fullName>
    </submittedName>
</protein>
<organism evidence="7 8">
    <name type="scientific">Candidatus Paracaedimonas acanthamoebae</name>
    <dbReference type="NCBI Taxonomy" id="244581"/>
    <lineage>
        <taxon>Bacteria</taxon>
        <taxon>Pseudomonadati</taxon>
        <taxon>Pseudomonadota</taxon>
        <taxon>Alphaproteobacteria</taxon>
        <taxon>Holosporales</taxon>
        <taxon>Caedimonadaceae</taxon>
        <taxon>Candidatus Paracaedimonas</taxon>
    </lineage>
</organism>
<dbReference type="NCBIfam" id="NF033527">
    <property type="entry name" value="transpos_Tn3"/>
    <property type="match status" value="1"/>
</dbReference>
<dbReference type="EMBL" id="JAFKGL010000037">
    <property type="protein sequence ID" value="MBN9413729.1"/>
    <property type="molecule type" value="Genomic_DNA"/>
</dbReference>
<feature type="domain" description="Tn3 transposase DDE" evidence="5">
    <location>
        <begin position="604"/>
        <end position="997"/>
    </location>
</feature>
<dbReference type="GO" id="GO:0006313">
    <property type="term" value="P:DNA transposition"/>
    <property type="evidence" value="ECO:0007669"/>
    <property type="project" value="InterPro"/>
</dbReference>
<keyword evidence="4" id="KW-0233">DNA recombination</keyword>
<dbReference type="GO" id="GO:0004803">
    <property type="term" value="F:transposase activity"/>
    <property type="evidence" value="ECO:0007669"/>
    <property type="project" value="InterPro"/>
</dbReference>
<evidence type="ECO:0000259" key="6">
    <source>
        <dbReference type="Pfam" id="PF13700"/>
    </source>
</evidence>
<comment type="caution">
    <text evidence="7">The sequence shown here is derived from an EMBL/GenBank/DDBJ whole genome shotgun (WGS) entry which is preliminary data.</text>
</comment>
<feature type="domain" description="DUF4158" evidence="6">
    <location>
        <begin position="10"/>
        <end position="170"/>
    </location>
</feature>
<dbReference type="Proteomes" id="UP000664414">
    <property type="component" value="Unassembled WGS sequence"/>
</dbReference>
<evidence type="ECO:0000313" key="8">
    <source>
        <dbReference type="Proteomes" id="UP000664414"/>
    </source>
</evidence>
<keyword evidence="3" id="KW-0238">DNA-binding</keyword>
<dbReference type="Pfam" id="PF13700">
    <property type="entry name" value="DUF4158"/>
    <property type="match status" value="1"/>
</dbReference>
<dbReference type="InterPro" id="IPR002513">
    <property type="entry name" value="Tn3_Tnp_DDE_dom"/>
</dbReference>
<evidence type="ECO:0000256" key="1">
    <source>
        <dbReference type="ARBA" id="ARBA00009402"/>
    </source>
</evidence>
<evidence type="ECO:0000256" key="3">
    <source>
        <dbReference type="ARBA" id="ARBA00023125"/>
    </source>
</evidence>
<evidence type="ECO:0000256" key="4">
    <source>
        <dbReference type="ARBA" id="ARBA00023172"/>
    </source>
</evidence>